<dbReference type="RefSeq" id="WP_255904404.1">
    <property type="nucleotide sequence ID" value="NZ_JAFMZO010000004.1"/>
</dbReference>
<dbReference type="EMBL" id="JBHUHZ010000003">
    <property type="protein sequence ID" value="MFD2164183.1"/>
    <property type="molecule type" value="Genomic_DNA"/>
</dbReference>
<evidence type="ECO:0000256" key="1">
    <source>
        <dbReference type="SAM" id="SignalP"/>
    </source>
</evidence>
<comment type="caution">
    <text evidence="2">The sequence shown here is derived from an EMBL/GenBank/DDBJ whole genome shotgun (WGS) entry which is preliminary data.</text>
</comment>
<feature type="chain" id="PRO_5046991294" description="DUF4252 domain-containing protein" evidence="1">
    <location>
        <begin position="26"/>
        <end position="192"/>
    </location>
</feature>
<reference evidence="3" key="1">
    <citation type="journal article" date="2019" name="Int. J. Syst. Evol. Microbiol.">
        <title>The Global Catalogue of Microorganisms (GCM) 10K type strain sequencing project: providing services to taxonomists for standard genome sequencing and annotation.</title>
        <authorList>
            <consortium name="The Broad Institute Genomics Platform"/>
            <consortium name="The Broad Institute Genome Sequencing Center for Infectious Disease"/>
            <person name="Wu L."/>
            <person name="Ma J."/>
        </authorList>
    </citation>
    <scope>NUCLEOTIDE SEQUENCE [LARGE SCALE GENOMIC DNA]</scope>
    <source>
        <strain evidence="3">KCTC 42217</strain>
    </source>
</reference>
<dbReference type="PROSITE" id="PS51257">
    <property type="entry name" value="PROKAR_LIPOPROTEIN"/>
    <property type="match status" value="1"/>
</dbReference>
<evidence type="ECO:0000313" key="3">
    <source>
        <dbReference type="Proteomes" id="UP001597387"/>
    </source>
</evidence>
<gene>
    <name evidence="2" type="ORF">ACFSJU_17370</name>
</gene>
<accession>A0ABW4ZPX3</accession>
<evidence type="ECO:0008006" key="4">
    <source>
        <dbReference type="Google" id="ProtNLM"/>
    </source>
</evidence>
<name>A0ABW4ZPX3_9SPHI</name>
<keyword evidence="1" id="KW-0732">Signal</keyword>
<proteinExistence type="predicted"/>
<keyword evidence="3" id="KW-1185">Reference proteome</keyword>
<organism evidence="2 3">
    <name type="scientific">Paradesertivirga mongoliensis</name>
    <dbReference type="NCBI Taxonomy" id="2100740"/>
    <lineage>
        <taxon>Bacteria</taxon>
        <taxon>Pseudomonadati</taxon>
        <taxon>Bacteroidota</taxon>
        <taxon>Sphingobacteriia</taxon>
        <taxon>Sphingobacteriales</taxon>
        <taxon>Sphingobacteriaceae</taxon>
        <taxon>Paradesertivirga</taxon>
    </lineage>
</organism>
<dbReference type="Proteomes" id="UP001597387">
    <property type="component" value="Unassembled WGS sequence"/>
</dbReference>
<evidence type="ECO:0000313" key="2">
    <source>
        <dbReference type="EMBL" id="MFD2164183.1"/>
    </source>
</evidence>
<sequence>MNRSLFRIKLTFIFLLAAGSFSSCIVSSRSDIDVFNKREYSSAVSVKTIRVPMFIGKPIVKNYLRFDENVPGDIISLTNGIKKVRVTLAETTNPKLVTAFRTSINRLSGAEWLSVHNGSQWIYLKVDQNDQDVIKRITVSISVPEANQLVYVNVKCHLTPDQLSKLINYTMHSEKGNSFLEGAGKKLKKPSN</sequence>
<feature type="signal peptide" evidence="1">
    <location>
        <begin position="1"/>
        <end position="25"/>
    </location>
</feature>
<protein>
    <recommendedName>
        <fullName evidence="4">DUF4252 domain-containing protein</fullName>
    </recommendedName>
</protein>